<evidence type="ECO:0000313" key="2">
    <source>
        <dbReference type="EMBL" id="RNA14524.1"/>
    </source>
</evidence>
<keyword evidence="3" id="KW-1185">Reference proteome</keyword>
<proteinExistence type="predicted"/>
<dbReference type="PANTHER" id="PTHR23099:SF0">
    <property type="entry name" value="GERM CELL NUCLEAR ACIDIC PROTEIN"/>
    <property type="match status" value="1"/>
</dbReference>
<dbReference type="OrthoDB" id="20772at2759"/>
<dbReference type="GO" id="GO:0006974">
    <property type="term" value="P:DNA damage response"/>
    <property type="evidence" value="ECO:0007669"/>
    <property type="project" value="UniProtKB-ARBA"/>
</dbReference>
<dbReference type="STRING" id="10195.A0A3M7QTT4"/>
<dbReference type="GO" id="GO:0005634">
    <property type="term" value="C:nucleus"/>
    <property type="evidence" value="ECO:0007669"/>
    <property type="project" value="TreeGrafter"/>
</dbReference>
<reference evidence="2 3" key="1">
    <citation type="journal article" date="2018" name="Sci. Rep.">
        <title>Genomic signatures of local adaptation to the degree of environmental predictability in rotifers.</title>
        <authorList>
            <person name="Franch-Gras L."/>
            <person name="Hahn C."/>
            <person name="Garcia-Roger E.M."/>
            <person name="Carmona M.J."/>
            <person name="Serra M."/>
            <person name="Gomez A."/>
        </authorList>
    </citation>
    <scope>NUCLEOTIDE SEQUENCE [LARGE SCALE GENOMIC DNA]</scope>
    <source>
        <strain evidence="2">HYR1</strain>
    </source>
</reference>
<dbReference type="SMART" id="SM00731">
    <property type="entry name" value="SprT"/>
    <property type="match status" value="1"/>
</dbReference>
<accession>A0A3M7QTT4</accession>
<name>A0A3M7QTT4_BRAPC</name>
<dbReference type="InterPro" id="IPR006640">
    <property type="entry name" value="SprT-like_domain"/>
</dbReference>
<feature type="non-terminal residue" evidence="2">
    <location>
        <position position="1"/>
    </location>
</feature>
<evidence type="ECO:0000259" key="1">
    <source>
        <dbReference type="SMART" id="SM00731"/>
    </source>
</evidence>
<evidence type="ECO:0000313" key="3">
    <source>
        <dbReference type="Proteomes" id="UP000276133"/>
    </source>
</evidence>
<organism evidence="2 3">
    <name type="scientific">Brachionus plicatilis</name>
    <name type="common">Marine rotifer</name>
    <name type="synonym">Brachionus muelleri</name>
    <dbReference type="NCBI Taxonomy" id="10195"/>
    <lineage>
        <taxon>Eukaryota</taxon>
        <taxon>Metazoa</taxon>
        <taxon>Spiralia</taxon>
        <taxon>Gnathifera</taxon>
        <taxon>Rotifera</taxon>
        <taxon>Eurotatoria</taxon>
        <taxon>Monogononta</taxon>
        <taxon>Pseudotrocha</taxon>
        <taxon>Ploima</taxon>
        <taxon>Brachionidae</taxon>
        <taxon>Brachionus</taxon>
    </lineage>
</organism>
<feature type="domain" description="SprT-like" evidence="1">
    <location>
        <begin position="92"/>
        <end position="245"/>
    </location>
</feature>
<dbReference type="Pfam" id="PF10263">
    <property type="entry name" value="SprT-like"/>
    <property type="match status" value="1"/>
</dbReference>
<comment type="caution">
    <text evidence="2">The sequence shown here is derived from an EMBL/GenBank/DDBJ whole genome shotgun (WGS) entry which is preliminary data.</text>
</comment>
<sequence length="338" mass="39834">SENDDSFSRIFKKKTNINKESNQTCFKTPKKNPERFENNLRLVKTAFIPRQKEPVKQLSFIESLSRNLEDESLRDPKVEYYIKKFHLKLVRQELLNECYRLFNKNAFDNKLPMDMKLVWSDKITSTAGYCKYSSRDLSCEIHVSTKVCTDPERLRDTLAHEMCHAAAFLVSRCNDNHGPIWKSWTKKVNFAFRHIPKITVTHSYSITKKFIFKCTRCHLEIHRFSKSINIEKEVCGICHGRFEIIKNSAKNTDLVNNYRKQLMEDRFDEIRSELHGAPVTPRQNQADNKLLTPRQPNKFALFVKENYGSVKKERNLNSHKDVMQELSKNFKLLSTKIF</sequence>
<gene>
    <name evidence="2" type="ORF">BpHYR1_003715</name>
</gene>
<dbReference type="AlphaFoldDB" id="A0A3M7QTT4"/>
<protein>
    <submittedName>
        <fullName evidence="2">Acidic repeat-containing</fullName>
    </submittedName>
</protein>
<dbReference type="PANTHER" id="PTHR23099">
    <property type="entry name" value="TRANSCRIPTIONAL REGULATOR"/>
    <property type="match status" value="1"/>
</dbReference>
<dbReference type="Proteomes" id="UP000276133">
    <property type="component" value="Unassembled WGS sequence"/>
</dbReference>
<dbReference type="EMBL" id="REGN01005162">
    <property type="protein sequence ID" value="RNA14524.1"/>
    <property type="molecule type" value="Genomic_DNA"/>
</dbReference>